<dbReference type="GO" id="GO:0003700">
    <property type="term" value="F:DNA-binding transcription factor activity"/>
    <property type="evidence" value="ECO:0007669"/>
    <property type="project" value="InterPro"/>
</dbReference>
<protein>
    <recommendedName>
        <fullName evidence="12">Nuclear receptor domain-containing protein</fullName>
    </recommendedName>
</protein>
<keyword evidence="5" id="KW-0862">Zinc</keyword>
<evidence type="ECO:0000256" key="4">
    <source>
        <dbReference type="ARBA" id="ARBA00022771"/>
    </source>
</evidence>
<evidence type="ECO:0000256" key="3">
    <source>
        <dbReference type="ARBA" id="ARBA00022723"/>
    </source>
</evidence>
<keyword evidence="7" id="KW-0238">DNA-binding</keyword>
<dbReference type="InterPro" id="IPR001628">
    <property type="entry name" value="Znf_hrmn_rcpt"/>
</dbReference>
<feature type="region of interest" description="Disordered" evidence="11">
    <location>
        <begin position="322"/>
        <end position="372"/>
    </location>
</feature>
<evidence type="ECO:0000259" key="12">
    <source>
        <dbReference type="PROSITE" id="PS51030"/>
    </source>
</evidence>
<dbReference type="Gene3D" id="1.10.565.10">
    <property type="entry name" value="Retinoid X Receptor"/>
    <property type="match status" value="1"/>
</dbReference>
<keyword evidence="8" id="KW-0804">Transcription</keyword>
<dbReference type="InterPro" id="IPR035500">
    <property type="entry name" value="NHR-like_dom_sf"/>
</dbReference>
<dbReference type="PANTHER" id="PTHR24083">
    <property type="entry name" value="NUCLEAR HORMONE RECEPTOR"/>
    <property type="match status" value="1"/>
</dbReference>
<keyword evidence="3" id="KW-0479">Metal-binding</keyword>
<dbReference type="PRINTS" id="PR00047">
    <property type="entry name" value="STROIDFINGER"/>
</dbReference>
<evidence type="ECO:0000313" key="13">
    <source>
        <dbReference type="EMBL" id="GMR48179.1"/>
    </source>
</evidence>
<dbReference type="SUPFAM" id="SSF48508">
    <property type="entry name" value="Nuclear receptor ligand-binding domain"/>
    <property type="match status" value="1"/>
</dbReference>
<feature type="compositionally biased region" description="Polar residues" evidence="11">
    <location>
        <begin position="87"/>
        <end position="101"/>
    </location>
</feature>
<dbReference type="GO" id="GO:0008270">
    <property type="term" value="F:zinc ion binding"/>
    <property type="evidence" value="ECO:0007669"/>
    <property type="project" value="UniProtKB-KW"/>
</dbReference>
<dbReference type="Proteomes" id="UP001328107">
    <property type="component" value="Unassembled WGS sequence"/>
</dbReference>
<dbReference type="InterPro" id="IPR050274">
    <property type="entry name" value="Nuclear_hormone_rcpt_NR2"/>
</dbReference>
<proteinExistence type="inferred from homology"/>
<name>A0AAN5I1D5_9BILA</name>
<dbReference type="GO" id="GO:0005634">
    <property type="term" value="C:nucleus"/>
    <property type="evidence" value="ECO:0007669"/>
    <property type="project" value="UniProtKB-SubCell"/>
</dbReference>
<feature type="non-terminal residue" evidence="13">
    <location>
        <position position="1"/>
    </location>
</feature>
<dbReference type="PROSITE" id="PS00031">
    <property type="entry name" value="NUCLEAR_REC_DBD_1"/>
    <property type="match status" value="1"/>
</dbReference>
<evidence type="ECO:0000256" key="2">
    <source>
        <dbReference type="ARBA" id="ARBA00005993"/>
    </source>
</evidence>
<dbReference type="GO" id="GO:0006357">
    <property type="term" value="P:regulation of transcription by RNA polymerase II"/>
    <property type="evidence" value="ECO:0007669"/>
    <property type="project" value="UniProtKB-ARBA"/>
</dbReference>
<feature type="domain" description="Nuclear receptor" evidence="12">
    <location>
        <begin position="2"/>
        <end position="82"/>
    </location>
</feature>
<dbReference type="EMBL" id="BTRK01000004">
    <property type="protein sequence ID" value="GMR48179.1"/>
    <property type="molecule type" value="Genomic_DNA"/>
</dbReference>
<dbReference type="Gene3D" id="3.30.50.10">
    <property type="entry name" value="Erythroid Transcription Factor GATA-1, subunit A"/>
    <property type="match status" value="1"/>
</dbReference>
<dbReference type="Pfam" id="PF00105">
    <property type="entry name" value="zf-C4"/>
    <property type="match status" value="1"/>
</dbReference>
<feature type="compositionally biased region" description="Pro residues" evidence="11">
    <location>
        <begin position="330"/>
        <end position="339"/>
    </location>
</feature>
<dbReference type="FunFam" id="3.30.50.10:FF:000019">
    <property type="entry name" value="Nuclear receptor subfamily 2 group E member"/>
    <property type="match status" value="1"/>
</dbReference>
<dbReference type="PRINTS" id="PR00398">
    <property type="entry name" value="STRDHORMONER"/>
</dbReference>
<keyword evidence="4" id="KW-0863">Zinc-finger</keyword>
<keyword evidence="10" id="KW-0539">Nucleus</keyword>
<evidence type="ECO:0000256" key="1">
    <source>
        <dbReference type="ARBA" id="ARBA00004123"/>
    </source>
</evidence>
<sequence>LDVPCEVCQDHSSGKHYNKFSCDGCAGFFKRSIRRHRHYLCKNKGNPEEGRCIVDKTHRNQCRACRLKRCIEIGMNKEAVQHERGPRNSTRNRVLPSSQPTIFPPSSMDSKLSLPMLTPFPIFPSSFPLDLTLPSSSHNFNLPSTAAKILFEMLLWSRHTLTISGVSTSDQISYLCAAWPGLFLLQGMETNSLPKDQLESEMERNGGEGQDVVDAIESLRALNLDVTEMRMLKLISLYRDGTIMKNSLTIQLTAYQASKYPSSPRRFLHSLAASSTVNEESVVSLFFRPTIHNSSMPQLISSLVLNPLMMVAAFLPSTLPSLSPTHTPSSPHPSSPSPLDPSTSLPPSSSPYSNLLPISTLAPREPKVENWA</sequence>
<evidence type="ECO:0000256" key="9">
    <source>
        <dbReference type="ARBA" id="ARBA00023170"/>
    </source>
</evidence>
<accession>A0AAN5I1D5</accession>
<keyword evidence="6" id="KW-0805">Transcription regulation</keyword>
<comment type="similarity">
    <text evidence="2">Belongs to the nuclear hormone receptor family.</text>
</comment>
<comment type="caution">
    <text evidence="13">The sequence shown here is derived from an EMBL/GenBank/DDBJ whole genome shotgun (WGS) entry which is preliminary data.</text>
</comment>
<dbReference type="AlphaFoldDB" id="A0AAN5I1D5"/>
<evidence type="ECO:0000256" key="8">
    <source>
        <dbReference type="ARBA" id="ARBA00023163"/>
    </source>
</evidence>
<evidence type="ECO:0000256" key="5">
    <source>
        <dbReference type="ARBA" id="ARBA00022833"/>
    </source>
</evidence>
<feature type="region of interest" description="Disordered" evidence="11">
    <location>
        <begin position="80"/>
        <end position="101"/>
    </location>
</feature>
<dbReference type="SUPFAM" id="SSF57716">
    <property type="entry name" value="Glucocorticoid receptor-like (DNA-binding domain)"/>
    <property type="match status" value="1"/>
</dbReference>
<feature type="compositionally biased region" description="Low complexity" evidence="11">
    <location>
        <begin position="340"/>
        <end position="359"/>
    </location>
</feature>
<organism evidence="13 14">
    <name type="scientific">Pristionchus mayeri</name>
    <dbReference type="NCBI Taxonomy" id="1317129"/>
    <lineage>
        <taxon>Eukaryota</taxon>
        <taxon>Metazoa</taxon>
        <taxon>Ecdysozoa</taxon>
        <taxon>Nematoda</taxon>
        <taxon>Chromadorea</taxon>
        <taxon>Rhabditida</taxon>
        <taxon>Rhabditina</taxon>
        <taxon>Diplogasteromorpha</taxon>
        <taxon>Diplogasteroidea</taxon>
        <taxon>Neodiplogasteridae</taxon>
        <taxon>Pristionchus</taxon>
    </lineage>
</organism>
<keyword evidence="14" id="KW-1185">Reference proteome</keyword>
<comment type="subcellular location">
    <subcellularLocation>
        <location evidence="1">Nucleus</location>
    </subcellularLocation>
</comment>
<reference evidence="14" key="1">
    <citation type="submission" date="2022-10" db="EMBL/GenBank/DDBJ databases">
        <title>Genome assembly of Pristionchus species.</title>
        <authorList>
            <person name="Yoshida K."/>
            <person name="Sommer R.J."/>
        </authorList>
    </citation>
    <scope>NUCLEOTIDE SEQUENCE [LARGE SCALE GENOMIC DNA]</scope>
    <source>
        <strain evidence="14">RS5460</strain>
    </source>
</reference>
<dbReference type="GO" id="GO:0043565">
    <property type="term" value="F:sequence-specific DNA binding"/>
    <property type="evidence" value="ECO:0007669"/>
    <property type="project" value="InterPro"/>
</dbReference>
<evidence type="ECO:0000256" key="7">
    <source>
        <dbReference type="ARBA" id="ARBA00023125"/>
    </source>
</evidence>
<dbReference type="InterPro" id="IPR001723">
    <property type="entry name" value="Nuclear_hrmn_rcpt"/>
</dbReference>
<evidence type="ECO:0000313" key="14">
    <source>
        <dbReference type="Proteomes" id="UP001328107"/>
    </source>
</evidence>
<gene>
    <name evidence="13" type="ORF">PMAYCL1PPCAC_18374</name>
</gene>
<keyword evidence="9" id="KW-0675">Receptor</keyword>
<dbReference type="PROSITE" id="PS51030">
    <property type="entry name" value="NUCLEAR_REC_DBD_2"/>
    <property type="match status" value="1"/>
</dbReference>
<dbReference type="SMART" id="SM00399">
    <property type="entry name" value="ZnF_C4"/>
    <property type="match status" value="1"/>
</dbReference>
<dbReference type="GO" id="GO:0032502">
    <property type="term" value="P:developmental process"/>
    <property type="evidence" value="ECO:0007669"/>
    <property type="project" value="UniProtKB-ARBA"/>
</dbReference>
<evidence type="ECO:0000256" key="11">
    <source>
        <dbReference type="SAM" id="MobiDB-lite"/>
    </source>
</evidence>
<evidence type="ECO:0000256" key="10">
    <source>
        <dbReference type="ARBA" id="ARBA00023242"/>
    </source>
</evidence>
<dbReference type="InterPro" id="IPR013088">
    <property type="entry name" value="Znf_NHR/GATA"/>
</dbReference>
<evidence type="ECO:0000256" key="6">
    <source>
        <dbReference type="ARBA" id="ARBA00023015"/>
    </source>
</evidence>